<organism evidence="1 2">
    <name type="scientific">Paramecium octaurelia</name>
    <dbReference type="NCBI Taxonomy" id="43137"/>
    <lineage>
        <taxon>Eukaryota</taxon>
        <taxon>Sar</taxon>
        <taxon>Alveolata</taxon>
        <taxon>Ciliophora</taxon>
        <taxon>Intramacronucleata</taxon>
        <taxon>Oligohymenophorea</taxon>
        <taxon>Peniculida</taxon>
        <taxon>Parameciidae</taxon>
        <taxon>Paramecium</taxon>
    </lineage>
</organism>
<evidence type="ECO:0000313" key="1">
    <source>
        <dbReference type="EMBL" id="CAD8199662.1"/>
    </source>
</evidence>
<comment type="caution">
    <text evidence="1">The sequence shown here is derived from an EMBL/GenBank/DDBJ whole genome shotgun (WGS) entry which is preliminary data.</text>
</comment>
<evidence type="ECO:0000313" key="2">
    <source>
        <dbReference type="Proteomes" id="UP000683925"/>
    </source>
</evidence>
<gene>
    <name evidence="1" type="ORF">POCTA_138.1.T1200059</name>
</gene>
<accession>A0A8S1XG70</accession>
<dbReference type="Proteomes" id="UP000683925">
    <property type="component" value="Unassembled WGS sequence"/>
</dbReference>
<dbReference type="EMBL" id="CAJJDP010000120">
    <property type="protein sequence ID" value="CAD8199662.1"/>
    <property type="molecule type" value="Genomic_DNA"/>
</dbReference>
<keyword evidence="2" id="KW-1185">Reference proteome</keyword>
<name>A0A8S1XG70_PAROT</name>
<protein>
    <submittedName>
        <fullName evidence="1">Uncharacterized protein</fullName>
    </submittedName>
</protein>
<proteinExistence type="predicted"/>
<sequence>MIRKNSEILILCEYNFLVRKRIKMNMVRRIQWEQ</sequence>
<reference evidence="1" key="1">
    <citation type="submission" date="2021-01" db="EMBL/GenBank/DDBJ databases">
        <authorList>
            <consortium name="Genoscope - CEA"/>
            <person name="William W."/>
        </authorList>
    </citation>
    <scope>NUCLEOTIDE SEQUENCE</scope>
</reference>
<dbReference type="AlphaFoldDB" id="A0A8S1XG70"/>